<evidence type="ECO:0000313" key="1">
    <source>
        <dbReference type="EMBL" id="CAG8698559.1"/>
    </source>
</evidence>
<feature type="non-terminal residue" evidence="1">
    <location>
        <position position="59"/>
    </location>
</feature>
<name>A0A9N9HNU5_FUNMO</name>
<evidence type="ECO:0000313" key="2">
    <source>
        <dbReference type="Proteomes" id="UP000789375"/>
    </source>
</evidence>
<organism evidence="1 2">
    <name type="scientific">Funneliformis mosseae</name>
    <name type="common">Endomycorrhizal fungus</name>
    <name type="synonym">Glomus mosseae</name>
    <dbReference type="NCBI Taxonomy" id="27381"/>
    <lineage>
        <taxon>Eukaryota</taxon>
        <taxon>Fungi</taxon>
        <taxon>Fungi incertae sedis</taxon>
        <taxon>Mucoromycota</taxon>
        <taxon>Glomeromycotina</taxon>
        <taxon>Glomeromycetes</taxon>
        <taxon>Glomerales</taxon>
        <taxon>Glomeraceae</taxon>
        <taxon>Funneliformis</taxon>
    </lineage>
</organism>
<dbReference type="EMBL" id="CAJVPP010008639">
    <property type="protein sequence ID" value="CAG8698559.1"/>
    <property type="molecule type" value="Genomic_DNA"/>
</dbReference>
<proteinExistence type="predicted"/>
<dbReference type="Gene3D" id="1.10.10.10">
    <property type="entry name" value="Winged helix-like DNA-binding domain superfamily/Winged helix DNA-binding domain"/>
    <property type="match status" value="1"/>
</dbReference>
<dbReference type="InterPro" id="IPR036388">
    <property type="entry name" value="WH-like_DNA-bd_sf"/>
</dbReference>
<dbReference type="Proteomes" id="UP000789375">
    <property type="component" value="Unassembled WGS sequence"/>
</dbReference>
<accession>A0A9N9HNU5</accession>
<protein>
    <submittedName>
        <fullName evidence="1">9931_t:CDS:1</fullName>
    </submittedName>
</protein>
<reference evidence="1" key="1">
    <citation type="submission" date="2021-06" db="EMBL/GenBank/DDBJ databases">
        <authorList>
            <person name="Kallberg Y."/>
            <person name="Tangrot J."/>
            <person name="Rosling A."/>
        </authorList>
    </citation>
    <scope>NUCLEOTIDE SEQUENCE</scope>
    <source>
        <strain evidence="1">87-6 pot B 2015</strain>
    </source>
</reference>
<dbReference type="AlphaFoldDB" id="A0A9N9HNU5"/>
<sequence>MPKIYELSDFEHGEIIGLLMAGHGVRKIAKVLGQPRIIVQDVITKYKEENRTDSAPLSG</sequence>
<gene>
    <name evidence="1" type="ORF">FMOSSE_LOCUS13710</name>
</gene>
<comment type="caution">
    <text evidence="1">The sequence shown here is derived from an EMBL/GenBank/DDBJ whole genome shotgun (WGS) entry which is preliminary data.</text>
</comment>
<keyword evidence="2" id="KW-1185">Reference proteome</keyword>